<evidence type="ECO:0000256" key="1">
    <source>
        <dbReference type="ARBA" id="ARBA00010020"/>
    </source>
</evidence>
<accession>A0A9R0I7V3</accession>
<keyword evidence="4" id="KW-1185">Reference proteome</keyword>
<organism evidence="4 5">
    <name type="scientific">Spinacia oleracea</name>
    <name type="common">Spinach</name>
    <dbReference type="NCBI Taxonomy" id="3562"/>
    <lineage>
        <taxon>Eukaryota</taxon>
        <taxon>Viridiplantae</taxon>
        <taxon>Streptophyta</taxon>
        <taxon>Embryophyta</taxon>
        <taxon>Tracheophyta</taxon>
        <taxon>Spermatophyta</taxon>
        <taxon>Magnoliopsida</taxon>
        <taxon>eudicotyledons</taxon>
        <taxon>Gunneridae</taxon>
        <taxon>Pentapetalae</taxon>
        <taxon>Caryophyllales</taxon>
        <taxon>Chenopodiaceae</taxon>
        <taxon>Chenopodioideae</taxon>
        <taxon>Anserineae</taxon>
        <taxon>Spinacia</taxon>
    </lineage>
</organism>
<comment type="function">
    <text evidence="2">Involved in regulation of actin and microtubule organization. Part of a WAVE complex that activates the Arp2/3 complex.</text>
</comment>
<evidence type="ECO:0000256" key="3">
    <source>
        <dbReference type="SAM" id="MobiDB-lite"/>
    </source>
</evidence>
<reference evidence="4" key="1">
    <citation type="journal article" date="2021" name="Nat. Commun.">
        <title>Genomic analyses provide insights into spinach domestication and the genetic basis of agronomic traits.</title>
        <authorList>
            <person name="Cai X."/>
            <person name="Sun X."/>
            <person name="Xu C."/>
            <person name="Sun H."/>
            <person name="Wang X."/>
            <person name="Ge C."/>
            <person name="Zhang Z."/>
            <person name="Wang Q."/>
            <person name="Fei Z."/>
            <person name="Jiao C."/>
            <person name="Wang Q."/>
        </authorList>
    </citation>
    <scope>NUCLEOTIDE SEQUENCE [LARGE SCALE GENOMIC DNA]</scope>
    <source>
        <strain evidence="4">cv. Varoflay</strain>
    </source>
</reference>
<name>A0A9R0I7V3_SPIOL</name>
<dbReference type="InterPro" id="IPR028457">
    <property type="entry name" value="ABI"/>
</dbReference>
<dbReference type="PANTHER" id="PTHR10460:SF10">
    <property type="entry name" value="PROTEIN ABIL3"/>
    <property type="match status" value="1"/>
</dbReference>
<dbReference type="Proteomes" id="UP000813463">
    <property type="component" value="Chromosome 3"/>
</dbReference>
<dbReference type="GeneID" id="110783129"/>
<dbReference type="AlphaFoldDB" id="A0A9R0I7V3"/>
<dbReference type="PANTHER" id="PTHR10460">
    <property type="entry name" value="ABL INTERACTOR FAMILY MEMBER"/>
    <property type="match status" value="1"/>
</dbReference>
<feature type="compositionally biased region" description="Polar residues" evidence="3">
    <location>
        <begin position="184"/>
        <end position="223"/>
    </location>
</feature>
<protein>
    <submittedName>
        <fullName evidence="5">Protein ABIL2</fullName>
    </submittedName>
</protein>
<gene>
    <name evidence="5" type="primary">LOC110783129</name>
</gene>
<evidence type="ECO:0000313" key="5">
    <source>
        <dbReference type="RefSeq" id="XP_021843124.1"/>
    </source>
</evidence>
<evidence type="ECO:0000313" key="4">
    <source>
        <dbReference type="Proteomes" id="UP000813463"/>
    </source>
</evidence>
<dbReference type="OrthoDB" id="1927036at2759"/>
<proteinExistence type="inferred from homology"/>
<sequence>METLSSATTLPIHHRTSNYDESSMHQSLLFADSLKDLKNLRTQLYSAAEYFELSYTNDDQKQLVIETLKDYAIKALVNTVDHLGSVTYKVNDLLEEKVEEVSETEFHVSCIEQRLRTCQEYIDREGMAQQSSIIDTPKYHKRYVLPAGQIMNSSDLANLKYRSCGVDEDDWFQFRSAIRATVKDTPSTIRETPSSLRETPSSLRETPSSVRDTSSTIRETSSFVRRGRSTSPAPRPSRLPGSFSFASSTPRKVQDKRSVSPHRFPLLRSGSLASRPTTPKSSRPTTPNSAVEKQRYLSESWKSVSMRVHDEKEKPKEVERHPSKSKRLLKALLSRRKSKKDETLFTYLDEY</sequence>
<dbReference type="KEGG" id="soe:110783129"/>
<dbReference type="RefSeq" id="XP_021843124.1">
    <property type="nucleotide sequence ID" value="XM_021987432.2"/>
</dbReference>
<comment type="similarity">
    <text evidence="1">Belongs to the ABI family.</text>
</comment>
<feature type="compositionally biased region" description="Low complexity" evidence="3">
    <location>
        <begin position="274"/>
        <end position="289"/>
    </location>
</feature>
<dbReference type="Gene3D" id="6.10.140.1620">
    <property type="match status" value="1"/>
</dbReference>
<feature type="region of interest" description="Disordered" evidence="3">
    <location>
        <begin position="184"/>
        <end position="325"/>
    </location>
</feature>
<feature type="compositionally biased region" description="Basic and acidic residues" evidence="3">
    <location>
        <begin position="307"/>
        <end position="322"/>
    </location>
</feature>
<reference evidence="5" key="2">
    <citation type="submission" date="2025-08" db="UniProtKB">
        <authorList>
            <consortium name="RefSeq"/>
        </authorList>
    </citation>
    <scope>IDENTIFICATION</scope>
    <source>
        <tissue evidence="5">Leaf</tissue>
    </source>
</reference>
<evidence type="ECO:0000256" key="2">
    <source>
        <dbReference type="ARBA" id="ARBA00025223"/>
    </source>
</evidence>